<accession>A0A8S3JCW0</accession>
<feature type="compositionally biased region" description="Polar residues" evidence="1">
    <location>
        <begin position="1"/>
        <end position="22"/>
    </location>
</feature>
<reference evidence="2" key="1">
    <citation type="submission" date="2021-02" db="EMBL/GenBank/DDBJ databases">
        <authorList>
            <person name="Nowell W R."/>
        </authorList>
    </citation>
    <scope>NUCLEOTIDE SEQUENCE</scope>
</reference>
<feature type="region of interest" description="Disordered" evidence="1">
    <location>
        <begin position="1"/>
        <end position="28"/>
    </location>
</feature>
<evidence type="ECO:0000256" key="1">
    <source>
        <dbReference type="SAM" id="MobiDB-lite"/>
    </source>
</evidence>
<protein>
    <submittedName>
        <fullName evidence="2">Uncharacterized protein</fullName>
    </submittedName>
</protein>
<evidence type="ECO:0000313" key="2">
    <source>
        <dbReference type="EMBL" id="CAF5214639.1"/>
    </source>
</evidence>
<sequence>QVTSTTNGQANASGVNTNQQPAQGPFQF</sequence>
<evidence type="ECO:0000313" key="3">
    <source>
        <dbReference type="Proteomes" id="UP000681720"/>
    </source>
</evidence>
<organism evidence="2 3">
    <name type="scientific">Rotaria magnacalcarata</name>
    <dbReference type="NCBI Taxonomy" id="392030"/>
    <lineage>
        <taxon>Eukaryota</taxon>
        <taxon>Metazoa</taxon>
        <taxon>Spiralia</taxon>
        <taxon>Gnathifera</taxon>
        <taxon>Rotifera</taxon>
        <taxon>Eurotatoria</taxon>
        <taxon>Bdelloidea</taxon>
        <taxon>Philodinida</taxon>
        <taxon>Philodinidae</taxon>
        <taxon>Rotaria</taxon>
    </lineage>
</organism>
<dbReference type="AlphaFoldDB" id="A0A8S3JCW0"/>
<comment type="caution">
    <text evidence="2">The sequence shown here is derived from an EMBL/GenBank/DDBJ whole genome shotgun (WGS) entry which is preliminary data.</text>
</comment>
<feature type="non-terminal residue" evidence="2">
    <location>
        <position position="1"/>
    </location>
</feature>
<name>A0A8S3JCW0_9BILA</name>
<proteinExistence type="predicted"/>
<dbReference type="Proteomes" id="UP000681720">
    <property type="component" value="Unassembled WGS sequence"/>
</dbReference>
<gene>
    <name evidence="2" type="ORF">GIL414_LOCUS81031</name>
</gene>
<dbReference type="EMBL" id="CAJOBJ010356379">
    <property type="protein sequence ID" value="CAF5214639.1"/>
    <property type="molecule type" value="Genomic_DNA"/>
</dbReference>